<proteinExistence type="predicted"/>
<dbReference type="PANTHER" id="PTHR10039">
    <property type="entry name" value="AMELOGENIN"/>
    <property type="match status" value="1"/>
</dbReference>
<name>A0A1L9VTM5_ASPGL</name>
<keyword evidence="4" id="KW-1185">Reference proteome</keyword>
<organism evidence="3 4">
    <name type="scientific">Aspergillus glaucus CBS 516.65</name>
    <dbReference type="NCBI Taxonomy" id="1160497"/>
    <lineage>
        <taxon>Eukaryota</taxon>
        <taxon>Fungi</taxon>
        <taxon>Dikarya</taxon>
        <taxon>Ascomycota</taxon>
        <taxon>Pezizomycotina</taxon>
        <taxon>Eurotiomycetes</taxon>
        <taxon>Eurotiomycetidae</taxon>
        <taxon>Eurotiales</taxon>
        <taxon>Aspergillaceae</taxon>
        <taxon>Aspergillus</taxon>
        <taxon>Aspergillus subgen. Aspergillus</taxon>
    </lineage>
</organism>
<evidence type="ECO:0000259" key="2">
    <source>
        <dbReference type="Pfam" id="PF24883"/>
    </source>
</evidence>
<sequence>MSFGYGVGDFLAIAKLVDTVRKQFTDAPGHYKAISDDVKRLSNVLHDIEDQDPDDNIGDQQKQALNDISKGCHDLLDGLNRTLVKYQDIDPTARDANGVRRVGRRVWKRFIWDQKEIDVFQQRISANIDMFNLFLNEINSQLNKETKDLVVVTQQGVNQLVQHQDEQRRRDIFKWLSPINHADKQAGFFGQLQEGTGTWLLDTNEFKNWITQDHDTPEDQYTLFCPELLGAGKTILKSAVINELQENL</sequence>
<keyword evidence="1" id="KW-0677">Repeat</keyword>
<dbReference type="STRING" id="1160497.A0A1L9VTM5"/>
<dbReference type="RefSeq" id="XP_022403925.1">
    <property type="nucleotide sequence ID" value="XM_022548155.1"/>
</dbReference>
<evidence type="ECO:0000313" key="3">
    <source>
        <dbReference type="EMBL" id="OJJ87236.1"/>
    </source>
</evidence>
<protein>
    <recommendedName>
        <fullName evidence="2">Nephrocystin 3-like N-terminal domain-containing protein</fullName>
    </recommendedName>
</protein>
<dbReference type="Pfam" id="PF24883">
    <property type="entry name" value="NPHP3_N"/>
    <property type="match status" value="1"/>
</dbReference>
<dbReference type="VEuPathDB" id="FungiDB:ASPGLDRAFT_55709"/>
<dbReference type="EMBL" id="KV878891">
    <property type="protein sequence ID" value="OJJ87236.1"/>
    <property type="molecule type" value="Genomic_DNA"/>
</dbReference>
<gene>
    <name evidence="3" type="ORF">ASPGLDRAFT_55709</name>
</gene>
<dbReference type="PANTHER" id="PTHR10039:SF15">
    <property type="entry name" value="NACHT DOMAIN-CONTAINING PROTEIN"/>
    <property type="match status" value="1"/>
</dbReference>
<reference evidence="4" key="1">
    <citation type="journal article" date="2017" name="Genome Biol.">
        <title>Comparative genomics reveals high biological diversity and specific adaptations in the industrially and medically important fungal genus Aspergillus.</title>
        <authorList>
            <person name="de Vries R.P."/>
            <person name="Riley R."/>
            <person name="Wiebenga A."/>
            <person name="Aguilar-Osorio G."/>
            <person name="Amillis S."/>
            <person name="Uchima C.A."/>
            <person name="Anderluh G."/>
            <person name="Asadollahi M."/>
            <person name="Askin M."/>
            <person name="Barry K."/>
            <person name="Battaglia E."/>
            <person name="Bayram O."/>
            <person name="Benocci T."/>
            <person name="Braus-Stromeyer S.A."/>
            <person name="Caldana C."/>
            <person name="Canovas D."/>
            <person name="Cerqueira G.C."/>
            <person name="Chen F."/>
            <person name="Chen W."/>
            <person name="Choi C."/>
            <person name="Clum A."/>
            <person name="Dos Santos R.A."/>
            <person name="Damasio A.R."/>
            <person name="Diallinas G."/>
            <person name="Emri T."/>
            <person name="Fekete E."/>
            <person name="Flipphi M."/>
            <person name="Freyberg S."/>
            <person name="Gallo A."/>
            <person name="Gournas C."/>
            <person name="Habgood R."/>
            <person name="Hainaut M."/>
            <person name="Harispe M.L."/>
            <person name="Henrissat B."/>
            <person name="Hilden K.S."/>
            <person name="Hope R."/>
            <person name="Hossain A."/>
            <person name="Karabika E."/>
            <person name="Karaffa L."/>
            <person name="Karanyi Z."/>
            <person name="Krasevec N."/>
            <person name="Kuo A."/>
            <person name="Kusch H."/>
            <person name="LaButti K."/>
            <person name="Lagendijk E.L."/>
            <person name="Lapidus A."/>
            <person name="Levasseur A."/>
            <person name="Lindquist E."/>
            <person name="Lipzen A."/>
            <person name="Logrieco A.F."/>
            <person name="MacCabe A."/>
            <person name="Maekelae M.R."/>
            <person name="Malavazi I."/>
            <person name="Melin P."/>
            <person name="Meyer V."/>
            <person name="Mielnichuk N."/>
            <person name="Miskei M."/>
            <person name="Molnar A.P."/>
            <person name="Mule G."/>
            <person name="Ngan C.Y."/>
            <person name="Orejas M."/>
            <person name="Orosz E."/>
            <person name="Ouedraogo J.P."/>
            <person name="Overkamp K.M."/>
            <person name="Park H.-S."/>
            <person name="Perrone G."/>
            <person name="Piumi F."/>
            <person name="Punt P.J."/>
            <person name="Ram A.F."/>
            <person name="Ramon A."/>
            <person name="Rauscher S."/>
            <person name="Record E."/>
            <person name="Riano-Pachon D.M."/>
            <person name="Robert V."/>
            <person name="Roehrig J."/>
            <person name="Ruller R."/>
            <person name="Salamov A."/>
            <person name="Salih N.S."/>
            <person name="Samson R.A."/>
            <person name="Sandor E."/>
            <person name="Sanguinetti M."/>
            <person name="Schuetze T."/>
            <person name="Sepcic K."/>
            <person name="Shelest E."/>
            <person name="Sherlock G."/>
            <person name="Sophianopoulou V."/>
            <person name="Squina F.M."/>
            <person name="Sun H."/>
            <person name="Susca A."/>
            <person name="Todd R.B."/>
            <person name="Tsang A."/>
            <person name="Unkles S.E."/>
            <person name="van de Wiele N."/>
            <person name="van Rossen-Uffink D."/>
            <person name="Oliveira J.V."/>
            <person name="Vesth T.C."/>
            <person name="Visser J."/>
            <person name="Yu J.-H."/>
            <person name="Zhou M."/>
            <person name="Andersen M.R."/>
            <person name="Archer D.B."/>
            <person name="Baker S.E."/>
            <person name="Benoit I."/>
            <person name="Brakhage A.A."/>
            <person name="Braus G.H."/>
            <person name="Fischer R."/>
            <person name="Frisvad J.C."/>
            <person name="Goldman G.H."/>
            <person name="Houbraken J."/>
            <person name="Oakley B."/>
            <person name="Pocsi I."/>
            <person name="Scazzocchio C."/>
            <person name="Seiboth B."/>
            <person name="vanKuyk P.A."/>
            <person name="Wortman J."/>
            <person name="Dyer P.S."/>
            <person name="Grigoriev I.V."/>
        </authorList>
    </citation>
    <scope>NUCLEOTIDE SEQUENCE [LARGE SCALE GENOMIC DNA]</scope>
    <source>
        <strain evidence="4">CBS 516.65</strain>
    </source>
</reference>
<dbReference type="GeneID" id="34464416"/>
<evidence type="ECO:0000256" key="1">
    <source>
        <dbReference type="ARBA" id="ARBA00022737"/>
    </source>
</evidence>
<dbReference type="AlphaFoldDB" id="A0A1L9VTM5"/>
<evidence type="ECO:0000313" key="4">
    <source>
        <dbReference type="Proteomes" id="UP000184300"/>
    </source>
</evidence>
<dbReference type="Proteomes" id="UP000184300">
    <property type="component" value="Unassembled WGS sequence"/>
</dbReference>
<feature type="domain" description="Nephrocystin 3-like N-terminal" evidence="2">
    <location>
        <begin position="195"/>
        <end position="246"/>
    </location>
</feature>
<accession>A0A1L9VTM5</accession>
<dbReference type="OrthoDB" id="195446at2759"/>
<dbReference type="InterPro" id="IPR056884">
    <property type="entry name" value="NPHP3-like_N"/>
</dbReference>